<feature type="transmembrane region" description="Helical" evidence="7">
    <location>
        <begin position="276"/>
        <end position="294"/>
    </location>
</feature>
<comment type="subcellular location">
    <subcellularLocation>
        <location evidence="1">Cell membrane</location>
        <topology evidence="1">Multi-pass membrane protein</topology>
    </subcellularLocation>
</comment>
<dbReference type="InterPro" id="IPR000620">
    <property type="entry name" value="EamA_dom"/>
</dbReference>
<keyword evidence="6 7" id="KW-0472">Membrane</keyword>
<feature type="domain" description="EamA" evidence="8">
    <location>
        <begin position="158"/>
        <end position="293"/>
    </location>
</feature>
<dbReference type="InterPro" id="IPR050638">
    <property type="entry name" value="AA-Vitamin_Transporters"/>
</dbReference>
<keyword evidence="3" id="KW-1003">Cell membrane</keyword>
<dbReference type="GO" id="GO:0005886">
    <property type="term" value="C:plasma membrane"/>
    <property type="evidence" value="ECO:0007669"/>
    <property type="project" value="UniProtKB-SubCell"/>
</dbReference>
<dbReference type="Pfam" id="PF00892">
    <property type="entry name" value="EamA"/>
    <property type="match status" value="2"/>
</dbReference>
<feature type="transmembrane region" description="Helical" evidence="7">
    <location>
        <begin position="41"/>
        <end position="58"/>
    </location>
</feature>
<dbReference type="AlphaFoldDB" id="A0A4R1ATA0"/>
<name>A0A4R1ATA0_9BACI</name>
<dbReference type="PANTHER" id="PTHR32322:SF18">
    <property type="entry name" value="S-ADENOSYLMETHIONINE_S-ADENOSYLHOMOCYSTEINE TRANSPORTER"/>
    <property type="match status" value="1"/>
</dbReference>
<feature type="transmembrane region" description="Helical" evidence="7">
    <location>
        <begin position="73"/>
        <end position="92"/>
    </location>
</feature>
<dbReference type="Proteomes" id="UP000293846">
    <property type="component" value="Unassembled WGS sequence"/>
</dbReference>
<feature type="domain" description="EamA" evidence="8">
    <location>
        <begin position="7"/>
        <end position="145"/>
    </location>
</feature>
<keyword evidence="4 7" id="KW-0812">Transmembrane</keyword>
<gene>
    <name evidence="9" type="ORF">E0Y62_14915</name>
</gene>
<evidence type="ECO:0000256" key="3">
    <source>
        <dbReference type="ARBA" id="ARBA00022475"/>
    </source>
</evidence>
<feature type="transmembrane region" description="Helical" evidence="7">
    <location>
        <begin position="153"/>
        <end position="175"/>
    </location>
</feature>
<accession>A0A4R1ATA0</accession>
<evidence type="ECO:0000256" key="5">
    <source>
        <dbReference type="ARBA" id="ARBA00022989"/>
    </source>
</evidence>
<dbReference type="SUPFAM" id="SSF103481">
    <property type="entry name" value="Multidrug resistance efflux transporter EmrE"/>
    <property type="match status" value="2"/>
</dbReference>
<evidence type="ECO:0000256" key="4">
    <source>
        <dbReference type="ARBA" id="ARBA00022692"/>
    </source>
</evidence>
<dbReference type="EMBL" id="SJTH01000018">
    <property type="protein sequence ID" value="TCJ03383.1"/>
    <property type="molecule type" value="Genomic_DNA"/>
</dbReference>
<dbReference type="PANTHER" id="PTHR32322">
    <property type="entry name" value="INNER MEMBRANE TRANSPORTER"/>
    <property type="match status" value="1"/>
</dbReference>
<organism evidence="9 10">
    <name type="scientific">Cytobacillus praedii</name>
    <dbReference type="NCBI Taxonomy" id="1742358"/>
    <lineage>
        <taxon>Bacteria</taxon>
        <taxon>Bacillati</taxon>
        <taxon>Bacillota</taxon>
        <taxon>Bacilli</taxon>
        <taxon>Bacillales</taxon>
        <taxon>Bacillaceae</taxon>
        <taxon>Cytobacillus</taxon>
    </lineage>
</organism>
<reference evidence="9 10" key="1">
    <citation type="submission" date="2019-03" db="EMBL/GenBank/DDBJ databases">
        <authorList>
            <person name="Jensen L."/>
            <person name="Storgaard J."/>
            <person name="Sulaj E."/>
            <person name="Schramm A."/>
            <person name="Marshall I.P.G."/>
        </authorList>
    </citation>
    <scope>NUCLEOTIDE SEQUENCE [LARGE SCALE GENOMIC DNA]</scope>
    <source>
        <strain evidence="9 10">2017H2G3</strain>
    </source>
</reference>
<evidence type="ECO:0000256" key="6">
    <source>
        <dbReference type="ARBA" id="ARBA00023136"/>
    </source>
</evidence>
<keyword evidence="5 7" id="KW-1133">Transmembrane helix</keyword>
<feature type="transmembrane region" description="Helical" evidence="7">
    <location>
        <begin position="7"/>
        <end position="29"/>
    </location>
</feature>
<feature type="transmembrane region" description="Helical" evidence="7">
    <location>
        <begin position="253"/>
        <end position="270"/>
    </location>
</feature>
<evidence type="ECO:0000313" key="10">
    <source>
        <dbReference type="Proteomes" id="UP000293846"/>
    </source>
</evidence>
<evidence type="ECO:0000256" key="7">
    <source>
        <dbReference type="SAM" id="Phobius"/>
    </source>
</evidence>
<feature type="transmembrane region" description="Helical" evidence="7">
    <location>
        <begin position="187"/>
        <end position="204"/>
    </location>
</feature>
<dbReference type="InterPro" id="IPR037185">
    <property type="entry name" value="EmrE-like"/>
</dbReference>
<dbReference type="RefSeq" id="WP_057762258.1">
    <property type="nucleotide sequence ID" value="NZ_LMBX01000004.1"/>
</dbReference>
<sequence length="308" mass="33776">MKTSRRLGLIMIISGATLWGISGPIIQWLFQQTAITSIDFLIIRLLLAGIILLAVLSIRKQQIFAIWKDPRQWIQLVIFAIIGMLGAQYAFIETVRISNAVTATLFQFLGPVLITVYVAILYKKLPTLIQLLSIIIALSGIFFLITNGSIENIILTKIAIIFGLLTAIGFTFYTLQPASLIKKWGSPLIVGWGMLLAGIALLLFNRQFSFQAIAKTLSFETSTMLFLAILSGTLSFVLYIGSLKHLSAMETSLLSSIEPLVAVIVSITWLNESFGGYQLIGGALIVVAVAALSLPEKELKTVVRERVS</sequence>
<comment type="caution">
    <text evidence="9">The sequence shown here is derived from an EMBL/GenBank/DDBJ whole genome shotgun (WGS) entry which is preliminary data.</text>
</comment>
<proteinExistence type="inferred from homology"/>
<dbReference type="STRING" id="1742358.GCA_001439605_04336"/>
<evidence type="ECO:0000259" key="8">
    <source>
        <dbReference type="Pfam" id="PF00892"/>
    </source>
</evidence>
<comment type="similarity">
    <text evidence="2">Belongs to the EamA transporter family.</text>
</comment>
<dbReference type="OrthoDB" id="9810818at2"/>
<evidence type="ECO:0000256" key="1">
    <source>
        <dbReference type="ARBA" id="ARBA00004651"/>
    </source>
</evidence>
<evidence type="ECO:0000256" key="2">
    <source>
        <dbReference type="ARBA" id="ARBA00007362"/>
    </source>
</evidence>
<evidence type="ECO:0000313" key="9">
    <source>
        <dbReference type="EMBL" id="TCJ03383.1"/>
    </source>
</evidence>
<feature type="transmembrane region" description="Helical" evidence="7">
    <location>
        <begin position="224"/>
        <end position="241"/>
    </location>
</feature>
<keyword evidence="10" id="KW-1185">Reference proteome</keyword>
<protein>
    <submittedName>
        <fullName evidence="9">EamA family transporter</fullName>
    </submittedName>
</protein>
<feature type="transmembrane region" description="Helical" evidence="7">
    <location>
        <begin position="129"/>
        <end position="147"/>
    </location>
</feature>
<feature type="transmembrane region" description="Helical" evidence="7">
    <location>
        <begin position="104"/>
        <end position="122"/>
    </location>
</feature>